<accession>A0A5S3Y057</accession>
<evidence type="ECO:0000259" key="1">
    <source>
        <dbReference type="Pfam" id="PF01170"/>
    </source>
</evidence>
<comment type="caution">
    <text evidence="2">The sequence shown here is derived from an EMBL/GenBank/DDBJ whole genome shotgun (WGS) entry which is preliminary data.</text>
</comment>
<feature type="domain" description="Ribosomal RNA large subunit methyltransferase K/L-like methyltransferase" evidence="1">
    <location>
        <begin position="1"/>
        <end position="93"/>
    </location>
</feature>
<organism evidence="2 3">
    <name type="scientific">Pseudoalteromonas ruthenica</name>
    <dbReference type="NCBI Taxonomy" id="151081"/>
    <lineage>
        <taxon>Bacteria</taxon>
        <taxon>Pseudomonadati</taxon>
        <taxon>Pseudomonadota</taxon>
        <taxon>Gammaproteobacteria</taxon>
        <taxon>Alteromonadales</taxon>
        <taxon>Pseudoalteromonadaceae</taxon>
        <taxon>Pseudoalteromonas</taxon>
    </lineage>
</organism>
<keyword evidence="2" id="KW-0808">Transferase</keyword>
<dbReference type="InterPro" id="IPR000241">
    <property type="entry name" value="RlmKL-like_Mtase"/>
</dbReference>
<dbReference type="AlphaFoldDB" id="A0A5S3Y057"/>
<evidence type="ECO:0000313" key="3">
    <source>
        <dbReference type="Proteomes" id="UP000305874"/>
    </source>
</evidence>
<evidence type="ECO:0000313" key="2">
    <source>
        <dbReference type="EMBL" id="TMP64813.1"/>
    </source>
</evidence>
<dbReference type="GO" id="GO:0008990">
    <property type="term" value="F:rRNA (guanine-N2-)-methyltransferase activity"/>
    <property type="evidence" value="ECO:0007669"/>
    <property type="project" value="TreeGrafter"/>
</dbReference>
<dbReference type="GO" id="GO:0070043">
    <property type="term" value="F:rRNA (guanine-N7-)-methyltransferase activity"/>
    <property type="evidence" value="ECO:0007669"/>
    <property type="project" value="TreeGrafter"/>
</dbReference>
<reference evidence="2 3" key="1">
    <citation type="submission" date="2017-12" db="EMBL/GenBank/DDBJ databases">
        <authorList>
            <person name="Paulsen S."/>
            <person name="Gram L.K."/>
        </authorList>
    </citation>
    <scope>NUCLEOTIDE SEQUENCE [LARGE SCALE GENOMIC DNA]</scope>
    <source>
        <strain evidence="2 3">S2897</strain>
    </source>
</reference>
<dbReference type="PANTHER" id="PTHR47313:SF1">
    <property type="entry name" value="RIBOSOMAL RNA LARGE SUBUNIT METHYLTRANSFERASE K_L"/>
    <property type="match status" value="1"/>
</dbReference>
<dbReference type="Gene3D" id="3.40.50.150">
    <property type="entry name" value="Vaccinia Virus protein VP39"/>
    <property type="match status" value="1"/>
</dbReference>
<feature type="non-terminal residue" evidence="2">
    <location>
        <position position="93"/>
    </location>
</feature>
<name>A0A5S3Y057_9GAMM</name>
<dbReference type="Proteomes" id="UP000305874">
    <property type="component" value="Unassembled WGS sequence"/>
</dbReference>
<dbReference type="Pfam" id="PF01170">
    <property type="entry name" value="UPF0020"/>
    <property type="match status" value="1"/>
</dbReference>
<gene>
    <name evidence="2" type="primary">rlmL</name>
    <name evidence="2" type="ORF">CWC05_24320</name>
</gene>
<reference evidence="3" key="2">
    <citation type="submission" date="2019-06" db="EMBL/GenBank/DDBJ databases">
        <title>Co-occurence of chitin degradation, pigmentation and bioactivity in marine Pseudoalteromonas.</title>
        <authorList>
            <person name="Sonnenschein E.C."/>
            <person name="Bech P.K."/>
        </authorList>
    </citation>
    <scope>NUCLEOTIDE SEQUENCE [LARGE SCALE GENOMIC DNA]</scope>
    <source>
        <strain evidence="3">S2897</strain>
    </source>
</reference>
<protein>
    <submittedName>
        <fullName evidence="2">23S rRNA (Guanine(2445)-N(2))/(Guanine(2069)-N(7))-methyltransferase</fullName>
    </submittedName>
</protein>
<sequence>IREHLAAALVKRSGWLDDITQPLFDPCCGSGTLLIEAAGMANNAPTNTEREFAFKRLPSFRKAKFDIVKAELKEQQQDNNLWLIGSDIDSKLV</sequence>
<dbReference type="PANTHER" id="PTHR47313">
    <property type="entry name" value="RIBOSOMAL RNA LARGE SUBUNIT METHYLTRANSFERASE K/L"/>
    <property type="match status" value="1"/>
</dbReference>
<proteinExistence type="predicted"/>
<keyword evidence="2" id="KW-0489">Methyltransferase</keyword>
<feature type="non-terminal residue" evidence="2">
    <location>
        <position position="1"/>
    </location>
</feature>
<dbReference type="InterPro" id="IPR029063">
    <property type="entry name" value="SAM-dependent_MTases_sf"/>
</dbReference>
<dbReference type="EMBL" id="PNCG01001176">
    <property type="protein sequence ID" value="TMP64813.1"/>
    <property type="molecule type" value="Genomic_DNA"/>
</dbReference>
<dbReference type="SUPFAM" id="SSF53335">
    <property type="entry name" value="S-adenosyl-L-methionine-dependent methyltransferases"/>
    <property type="match status" value="1"/>
</dbReference>